<sequence length="146" mass="16097">MTAKRIKHTFRLPPALSSQVADYASRKRISQAQVVEMALASFLSPDGSERLEAALVRRLDRLSRQADRLAWNLDLGNEAIALFVRFWLTNNAPLPDTAMAAAQAMGRQRYEGFVDALSRRMEIGPRLGAELSQDVAARDGPDEAGS</sequence>
<name>A0A839ZX22_9CAUL</name>
<accession>A0A839ZX22</accession>
<dbReference type="EMBL" id="JACIDK010000002">
    <property type="protein sequence ID" value="MBB3890594.1"/>
    <property type="molecule type" value="Genomic_DNA"/>
</dbReference>
<dbReference type="Proteomes" id="UP000530564">
    <property type="component" value="Unassembled WGS sequence"/>
</dbReference>
<comment type="caution">
    <text evidence="1">The sequence shown here is derived from an EMBL/GenBank/DDBJ whole genome shotgun (WGS) entry which is preliminary data.</text>
</comment>
<gene>
    <name evidence="1" type="ORF">GGQ61_001311</name>
</gene>
<protein>
    <submittedName>
        <fullName evidence="1">Putative transcriptional regulator</fullName>
    </submittedName>
</protein>
<dbReference type="AlphaFoldDB" id="A0A839ZX22"/>
<keyword evidence="2" id="KW-1185">Reference proteome</keyword>
<evidence type="ECO:0000313" key="1">
    <source>
        <dbReference type="EMBL" id="MBB3890594.1"/>
    </source>
</evidence>
<dbReference type="RefSeq" id="WP_183770853.1">
    <property type="nucleotide sequence ID" value="NZ_JACIDK010000002.1"/>
</dbReference>
<reference evidence="1 2" key="1">
    <citation type="submission" date="2020-08" db="EMBL/GenBank/DDBJ databases">
        <title>Genomic Encyclopedia of Type Strains, Phase IV (KMG-IV): sequencing the most valuable type-strain genomes for metagenomic binning, comparative biology and taxonomic classification.</title>
        <authorList>
            <person name="Goeker M."/>
        </authorList>
    </citation>
    <scope>NUCLEOTIDE SEQUENCE [LARGE SCALE GENOMIC DNA]</scope>
    <source>
        <strain evidence="1 2">DSM 21793</strain>
    </source>
</reference>
<evidence type="ECO:0000313" key="2">
    <source>
        <dbReference type="Proteomes" id="UP000530564"/>
    </source>
</evidence>
<organism evidence="1 2">
    <name type="scientific">Phenylobacterium haematophilum</name>
    <dbReference type="NCBI Taxonomy" id="98513"/>
    <lineage>
        <taxon>Bacteria</taxon>
        <taxon>Pseudomonadati</taxon>
        <taxon>Pseudomonadota</taxon>
        <taxon>Alphaproteobacteria</taxon>
        <taxon>Caulobacterales</taxon>
        <taxon>Caulobacteraceae</taxon>
        <taxon>Phenylobacterium</taxon>
    </lineage>
</organism>
<proteinExistence type="predicted"/>